<sequence>MNAIYNHAVKQKNQLQSDLTRFDQELVTAPISLQGSISATLVSFNKTIDQYKAHLESQKNNFKFNELSEKDFEKQNKYESRLISLNESYREFSTKFKELKLKYNQSTTNARSQLFGNNLSSDNPFDDSSVMNKRNVGGGAINMNRDNSNGSSQLPLYQGLRKEQTVLERGNAQLDYLLEMGQQSLDDMIEQNQVILKMQDKMSSSLRTLGVSDSTIHMINKRVFKDKLIFWVALFLLFLGIYLVLKWLR</sequence>
<dbReference type="GO" id="GO:0000139">
    <property type="term" value="C:Golgi membrane"/>
    <property type="evidence" value="ECO:0007669"/>
    <property type="project" value="UniProtKB-SubCell"/>
</dbReference>
<evidence type="ECO:0000256" key="2">
    <source>
        <dbReference type="ARBA" id="ARBA00004409"/>
    </source>
</evidence>
<keyword evidence="7 14" id="KW-1133">Transmembrane helix</keyword>
<dbReference type="InterPro" id="IPR027027">
    <property type="entry name" value="GOSR2/Membrin/Bos1"/>
</dbReference>
<evidence type="ECO:0000256" key="11">
    <source>
        <dbReference type="ARBA" id="ARBA00040957"/>
    </source>
</evidence>
<dbReference type="AlphaFoldDB" id="I2H0E7"/>
<evidence type="ECO:0000256" key="13">
    <source>
        <dbReference type="SAM" id="MobiDB-lite"/>
    </source>
</evidence>
<protein>
    <recommendedName>
        <fullName evidence="11 12">Protein transport protein BOS1</fullName>
    </recommendedName>
</protein>
<keyword evidence="9 12" id="KW-0472">Membrane</keyword>
<evidence type="ECO:0000256" key="1">
    <source>
        <dbReference type="ARBA" id="ARBA00004163"/>
    </source>
</evidence>
<evidence type="ECO:0000256" key="3">
    <source>
        <dbReference type="ARBA" id="ARBA00022448"/>
    </source>
</evidence>
<reference evidence="15 16" key="1">
    <citation type="journal article" date="2011" name="Proc. Natl. Acad. Sci. U.S.A.">
        <title>Evolutionary erosion of yeast sex chromosomes by mating-type switching accidents.</title>
        <authorList>
            <person name="Gordon J.L."/>
            <person name="Armisen D."/>
            <person name="Proux-Wera E."/>
            <person name="Oheigeartaigh S.S."/>
            <person name="Byrne K.P."/>
            <person name="Wolfe K.H."/>
        </authorList>
    </citation>
    <scope>NUCLEOTIDE SEQUENCE [LARGE SCALE GENOMIC DNA]</scope>
    <source>
        <strain evidence="16">ATCC 34711 / CBS 6284 / DSM 70876 / NBRC 10599 / NRRL Y-10934 / UCD 77-7</strain>
    </source>
</reference>
<comment type="similarity">
    <text evidence="10 12">Belongs to the BOS1 family.</text>
</comment>
<dbReference type="KEGG" id="tbl:TBLA_0C00330"/>
<evidence type="ECO:0000256" key="9">
    <source>
        <dbReference type="ARBA" id="ARBA00023136"/>
    </source>
</evidence>
<accession>I2H0E7</accession>
<keyword evidence="5" id="KW-0931">ER-Golgi transport</keyword>
<dbReference type="Pfam" id="PF12352">
    <property type="entry name" value="V-SNARE_C"/>
    <property type="match status" value="1"/>
</dbReference>
<evidence type="ECO:0000313" key="16">
    <source>
        <dbReference type="Proteomes" id="UP000002866"/>
    </source>
</evidence>
<feature type="transmembrane region" description="Helical" evidence="14">
    <location>
        <begin position="228"/>
        <end position="248"/>
    </location>
</feature>
<dbReference type="OrthoDB" id="158360at2759"/>
<keyword evidence="3 12" id="KW-0813">Transport</keyword>
<name>I2H0E7_HENB6</name>
<comment type="subcellular location">
    <subcellularLocation>
        <location evidence="1">Endoplasmic reticulum membrane</location>
        <topology evidence="1">Single-pass type IV membrane protein</topology>
    </subcellularLocation>
    <subcellularLocation>
        <location evidence="2">Golgi apparatus membrane</location>
        <topology evidence="2">Single-pass type IV membrane protein</topology>
    </subcellularLocation>
</comment>
<feature type="region of interest" description="Disordered" evidence="13">
    <location>
        <begin position="114"/>
        <end position="154"/>
    </location>
</feature>
<organism evidence="15 16">
    <name type="scientific">Henningerozyma blattae (strain ATCC 34711 / CBS 6284 / DSM 70876 / NBRC 10599 / NRRL Y-10934 / UCD 77-7)</name>
    <name type="common">Yeast</name>
    <name type="synonym">Tetrapisispora blattae</name>
    <dbReference type="NCBI Taxonomy" id="1071380"/>
    <lineage>
        <taxon>Eukaryota</taxon>
        <taxon>Fungi</taxon>
        <taxon>Dikarya</taxon>
        <taxon>Ascomycota</taxon>
        <taxon>Saccharomycotina</taxon>
        <taxon>Saccharomycetes</taxon>
        <taxon>Saccharomycetales</taxon>
        <taxon>Saccharomycetaceae</taxon>
        <taxon>Henningerozyma</taxon>
    </lineage>
</organism>
<dbReference type="GO" id="GO:0048280">
    <property type="term" value="P:vesicle fusion with Golgi apparatus"/>
    <property type="evidence" value="ECO:0007669"/>
    <property type="project" value="EnsemblFungi"/>
</dbReference>
<dbReference type="GO" id="GO:0031902">
    <property type="term" value="C:late endosome membrane"/>
    <property type="evidence" value="ECO:0007669"/>
    <property type="project" value="TreeGrafter"/>
</dbReference>
<evidence type="ECO:0000256" key="7">
    <source>
        <dbReference type="ARBA" id="ARBA00022989"/>
    </source>
</evidence>
<dbReference type="PANTHER" id="PTHR21230:SF1">
    <property type="entry name" value="GOLGI SNAP RECEPTOR COMPLEX MEMBER 2"/>
    <property type="match status" value="1"/>
</dbReference>
<keyword evidence="16" id="KW-1185">Reference proteome</keyword>
<dbReference type="GO" id="GO:0005484">
    <property type="term" value="F:SNAP receptor activity"/>
    <property type="evidence" value="ECO:0007669"/>
    <property type="project" value="EnsemblFungi"/>
</dbReference>
<evidence type="ECO:0000256" key="8">
    <source>
        <dbReference type="ARBA" id="ARBA00023034"/>
    </source>
</evidence>
<evidence type="ECO:0000256" key="14">
    <source>
        <dbReference type="SAM" id="Phobius"/>
    </source>
</evidence>
<dbReference type="FunCoup" id="I2H0E7">
    <property type="interactions" value="76"/>
</dbReference>
<dbReference type="GO" id="GO:0006886">
    <property type="term" value="P:intracellular protein transport"/>
    <property type="evidence" value="ECO:0007669"/>
    <property type="project" value="EnsemblFungi"/>
</dbReference>
<dbReference type="GO" id="GO:0031201">
    <property type="term" value="C:SNARE complex"/>
    <property type="evidence" value="ECO:0007669"/>
    <property type="project" value="EnsemblFungi"/>
</dbReference>
<dbReference type="PANTHER" id="PTHR21230">
    <property type="entry name" value="VESICLE TRANSPORT V-SNARE PROTEIN VTI1-RELATED"/>
    <property type="match status" value="1"/>
</dbReference>
<dbReference type="OMA" id="FCWLVIH"/>
<dbReference type="GO" id="GO:0005789">
    <property type="term" value="C:endoplasmic reticulum membrane"/>
    <property type="evidence" value="ECO:0007669"/>
    <property type="project" value="UniProtKB-SubCell"/>
</dbReference>
<keyword evidence="8" id="KW-0333">Golgi apparatus</keyword>
<evidence type="ECO:0000256" key="6">
    <source>
        <dbReference type="ARBA" id="ARBA00022927"/>
    </source>
</evidence>
<evidence type="ECO:0000313" key="15">
    <source>
        <dbReference type="EMBL" id="CCH59849.1"/>
    </source>
</evidence>
<dbReference type="GO" id="GO:0000149">
    <property type="term" value="F:SNARE binding"/>
    <property type="evidence" value="ECO:0007669"/>
    <property type="project" value="TreeGrafter"/>
</dbReference>
<dbReference type="eggNOG" id="KOG3251">
    <property type="taxonomic scope" value="Eukaryota"/>
</dbReference>
<proteinExistence type="inferred from homology"/>
<dbReference type="InParanoid" id="I2H0E7"/>
<dbReference type="GeneID" id="14494818"/>
<dbReference type="Proteomes" id="UP000002866">
    <property type="component" value="Chromosome 3"/>
</dbReference>
<keyword evidence="6 12" id="KW-0653">Protein transport</keyword>
<gene>
    <name evidence="15" type="primary">TBLA0C00330</name>
    <name evidence="15" type="ORF">TBLA_0C00330</name>
</gene>
<dbReference type="GO" id="GO:0006888">
    <property type="term" value="P:endoplasmic reticulum to Golgi vesicle-mediated transport"/>
    <property type="evidence" value="ECO:0007669"/>
    <property type="project" value="EnsemblFungi"/>
</dbReference>
<dbReference type="EMBL" id="HE806318">
    <property type="protein sequence ID" value="CCH59849.1"/>
    <property type="molecule type" value="Genomic_DNA"/>
</dbReference>
<evidence type="ECO:0000256" key="5">
    <source>
        <dbReference type="ARBA" id="ARBA00022892"/>
    </source>
</evidence>
<evidence type="ECO:0000256" key="12">
    <source>
        <dbReference type="PIRNR" id="PIRNR028865"/>
    </source>
</evidence>
<feature type="compositionally biased region" description="Polar residues" evidence="13">
    <location>
        <begin position="144"/>
        <end position="154"/>
    </location>
</feature>
<dbReference type="PIRSF" id="PIRSF028865">
    <property type="entry name" value="Membrin-2"/>
    <property type="match status" value="1"/>
</dbReference>
<dbReference type="HOGENOM" id="CLU_078260_1_0_1"/>
<dbReference type="GO" id="GO:0012507">
    <property type="term" value="C:ER to Golgi transport vesicle membrane"/>
    <property type="evidence" value="ECO:0007669"/>
    <property type="project" value="EnsemblFungi"/>
</dbReference>
<evidence type="ECO:0000256" key="10">
    <source>
        <dbReference type="ARBA" id="ARBA00037983"/>
    </source>
</evidence>
<comment type="function">
    <text evidence="12">SNARE required for protein transport between the ER and the Golgi complex.</text>
</comment>
<keyword evidence="4 14" id="KW-0812">Transmembrane</keyword>
<feature type="compositionally biased region" description="Polar residues" evidence="13">
    <location>
        <begin position="114"/>
        <end position="123"/>
    </location>
</feature>
<evidence type="ECO:0000256" key="4">
    <source>
        <dbReference type="ARBA" id="ARBA00022692"/>
    </source>
</evidence>
<dbReference type="STRING" id="1071380.I2H0E7"/>
<dbReference type="RefSeq" id="XP_004179368.1">
    <property type="nucleotide sequence ID" value="XM_004179320.1"/>
</dbReference>